<dbReference type="EMBL" id="MU117996">
    <property type="protein sequence ID" value="KAF9649556.1"/>
    <property type="molecule type" value="Genomic_DNA"/>
</dbReference>
<dbReference type="Proteomes" id="UP000886501">
    <property type="component" value="Unassembled WGS sequence"/>
</dbReference>
<sequence>MGYLPRWQRVKIQTLVAGLGMIVRMVRRGRQKVGAVENEGNIGSLVSRTWWTVTKTVSPVSTYLITASLRTGATKNFSSTMTTKRQHLSWKDVISINYSAHTLRTPHWIEKAAQTARQNPCSRAQDTLGKGQRGAGKLTPPLVAPMSKLISTSWSSQLQLTARIR</sequence>
<keyword evidence="2" id="KW-1185">Reference proteome</keyword>
<comment type="caution">
    <text evidence="1">The sequence shown here is derived from an EMBL/GenBank/DDBJ whole genome shotgun (WGS) entry which is preliminary data.</text>
</comment>
<evidence type="ECO:0000313" key="1">
    <source>
        <dbReference type="EMBL" id="KAF9649556.1"/>
    </source>
</evidence>
<accession>A0ACB6ZJG9</accession>
<reference evidence="1" key="1">
    <citation type="submission" date="2019-10" db="EMBL/GenBank/DDBJ databases">
        <authorList>
            <consortium name="DOE Joint Genome Institute"/>
            <person name="Kuo A."/>
            <person name="Miyauchi S."/>
            <person name="Kiss E."/>
            <person name="Drula E."/>
            <person name="Kohler A."/>
            <person name="Sanchez-Garcia M."/>
            <person name="Andreopoulos B."/>
            <person name="Barry K.W."/>
            <person name="Bonito G."/>
            <person name="Buee M."/>
            <person name="Carver A."/>
            <person name="Chen C."/>
            <person name="Cichocki N."/>
            <person name="Clum A."/>
            <person name="Culley D."/>
            <person name="Crous P.W."/>
            <person name="Fauchery L."/>
            <person name="Girlanda M."/>
            <person name="Hayes R."/>
            <person name="Keri Z."/>
            <person name="Labutti K."/>
            <person name="Lipzen A."/>
            <person name="Lombard V."/>
            <person name="Magnuson J."/>
            <person name="Maillard F."/>
            <person name="Morin E."/>
            <person name="Murat C."/>
            <person name="Nolan M."/>
            <person name="Ohm R."/>
            <person name="Pangilinan J."/>
            <person name="Pereira M."/>
            <person name="Perotto S."/>
            <person name="Peter M."/>
            <person name="Riley R."/>
            <person name="Sitrit Y."/>
            <person name="Stielow B."/>
            <person name="Szollosi G."/>
            <person name="Zifcakova L."/>
            <person name="Stursova M."/>
            <person name="Spatafora J.W."/>
            <person name="Tedersoo L."/>
            <person name="Vaario L.-M."/>
            <person name="Yamada A."/>
            <person name="Yan M."/>
            <person name="Wang P."/>
            <person name="Xu J."/>
            <person name="Bruns T."/>
            <person name="Baldrian P."/>
            <person name="Vilgalys R."/>
            <person name="Henrissat B."/>
            <person name="Grigoriev I.V."/>
            <person name="Hibbett D."/>
            <person name="Nagy L.G."/>
            <person name="Martin F.M."/>
        </authorList>
    </citation>
    <scope>NUCLEOTIDE SEQUENCE</scope>
    <source>
        <strain evidence="1">P2</strain>
    </source>
</reference>
<gene>
    <name evidence="1" type="ORF">BDM02DRAFT_1806956</name>
</gene>
<evidence type="ECO:0000313" key="2">
    <source>
        <dbReference type="Proteomes" id="UP000886501"/>
    </source>
</evidence>
<reference evidence="1" key="2">
    <citation type="journal article" date="2020" name="Nat. Commun.">
        <title>Large-scale genome sequencing of mycorrhizal fungi provides insights into the early evolution of symbiotic traits.</title>
        <authorList>
            <person name="Miyauchi S."/>
            <person name="Kiss E."/>
            <person name="Kuo A."/>
            <person name="Drula E."/>
            <person name="Kohler A."/>
            <person name="Sanchez-Garcia M."/>
            <person name="Morin E."/>
            <person name="Andreopoulos B."/>
            <person name="Barry K.W."/>
            <person name="Bonito G."/>
            <person name="Buee M."/>
            <person name="Carver A."/>
            <person name="Chen C."/>
            <person name="Cichocki N."/>
            <person name="Clum A."/>
            <person name="Culley D."/>
            <person name="Crous P.W."/>
            <person name="Fauchery L."/>
            <person name="Girlanda M."/>
            <person name="Hayes R.D."/>
            <person name="Keri Z."/>
            <person name="LaButti K."/>
            <person name="Lipzen A."/>
            <person name="Lombard V."/>
            <person name="Magnuson J."/>
            <person name="Maillard F."/>
            <person name="Murat C."/>
            <person name="Nolan M."/>
            <person name="Ohm R.A."/>
            <person name="Pangilinan J."/>
            <person name="Pereira M.F."/>
            <person name="Perotto S."/>
            <person name="Peter M."/>
            <person name="Pfister S."/>
            <person name="Riley R."/>
            <person name="Sitrit Y."/>
            <person name="Stielow J.B."/>
            <person name="Szollosi G."/>
            <person name="Zifcakova L."/>
            <person name="Stursova M."/>
            <person name="Spatafora J.W."/>
            <person name="Tedersoo L."/>
            <person name="Vaario L.M."/>
            <person name="Yamada A."/>
            <person name="Yan M."/>
            <person name="Wang P."/>
            <person name="Xu J."/>
            <person name="Bruns T."/>
            <person name="Baldrian P."/>
            <person name="Vilgalys R."/>
            <person name="Dunand C."/>
            <person name="Henrissat B."/>
            <person name="Grigoriev I.V."/>
            <person name="Hibbett D."/>
            <person name="Nagy L.G."/>
            <person name="Martin F.M."/>
        </authorList>
    </citation>
    <scope>NUCLEOTIDE SEQUENCE</scope>
    <source>
        <strain evidence="1">P2</strain>
    </source>
</reference>
<organism evidence="1 2">
    <name type="scientific">Thelephora ganbajun</name>
    <name type="common">Ganba fungus</name>
    <dbReference type="NCBI Taxonomy" id="370292"/>
    <lineage>
        <taxon>Eukaryota</taxon>
        <taxon>Fungi</taxon>
        <taxon>Dikarya</taxon>
        <taxon>Basidiomycota</taxon>
        <taxon>Agaricomycotina</taxon>
        <taxon>Agaricomycetes</taxon>
        <taxon>Thelephorales</taxon>
        <taxon>Thelephoraceae</taxon>
        <taxon>Thelephora</taxon>
    </lineage>
</organism>
<protein>
    <submittedName>
        <fullName evidence="1">Uncharacterized protein</fullName>
    </submittedName>
</protein>
<name>A0ACB6ZJG9_THEGA</name>
<proteinExistence type="predicted"/>